<dbReference type="STRING" id="69395.AQ619_11170"/>
<evidence type="ECO:0008006" key="3">
    <source>
        <dbReference type="Google" id="ProtNLM"/>
    </source>
</evidence>
<dbReference type="AlphaFoldDB" id="A0A0P0P0B4"/>
<protein>
    <recommendedName>
        <fullName evidence="3">AlgX/AlgJ SGNH hydrolase-like domain-containing protein</fullName>
    </recommendedName>
</protein>
<name>A0A0P0P0B4_9CAUL</name>
<reference evidence="1 2" key="1">
    <citation type="submission" date="2015-10" db="EMBL/GenBank/DDBJ databases">
        <title>Conservation of the essential genome among Caulobacter and Brevundimonas species.</title>
        <authorList>
            <person name="Scott D."/>
            <person name="Ely B."/>
        </authorList>
    </citation>
    <scope>NUCLEOTIDE SEQUENCE [LARGE SCALE GENOMIC DNA]</scope>
    <source>
        <strain evidence="1 2">CB4</strain>
    </source>
</reference>
<accession>A0A0P0P0B4</accession>
<evidence type="ECO:0000313" key="2">
    <source>
        <dbReference type="Proteomes" id="UP000056905"/>
    </source>
</evidence>
<evidence type="ECO:0000313" key="1">
    <source>
        <dbReference type="EMBL" id="ALL13849.1"/>
    </source>
</evidence>
<gene>
    <name evidence="1" type="ORF">AQ619_11170</name>
</gene>
<dbReference type="OrthoDB" id="5243588at2"/>
<proteinExistence type="predicted"/>
<dbReference type="Proteomes" id="UP000056905">
    <property type="component" value="Chromosome"/>
</dbReference>
<sequence>MRFQFGRRRQADVQPTPNVDGLAGPSAILSDLKIVQNGAKGLAAPGGWVFLINDTNDFLSWQFGLKRWTVDEQSRVQTILDERADRLSDRFYQMFICPEKSVVYQEYLPAGLDGMTTLEDRPARAMARMRPEIVTYLGERFDALKRLGLLFFRGDTHVNWMGAYHVYREAILTLQARGAPVGPPLTFNDLQHFIAGMEGDVLIQLPDAVKAQFEVDAALARVGNMLELVISHTLPEARMRARQVPTPEGYIPGGGGRATVIMEQDDRTLPKALIFRDSTATLSVELLAQHFSRSVFVWHDGDVIGDLIDREQPDVILHFVAERFLATYPRGVAVNRLLA</sequence>
<dbReference type="EMBL" id="CP013002">
    <property type="protein sequence ID" value="ALL13849.1"/>
    <property type="molecule type" value="Genomic_DNA"/>
</dbReference>
<dbReference type="KEGG" id="chq:AQ619_11170"/>
<keyword evidence="2" id="KW-1185">Reference proteome</keyword>
<organism evidence="1 2">
    <name type="scientific">Caulobacter henricii</name>
    <dbReference type="NCBI Taxonomy" id="69395"/>
    <lineage>
        <taxon>Bacteria</taxon>
        <taxon>Pseudomonadati</taxon>
        <taxon>Pseudomonadota</taxon>
        <taxon>Alphaproteobacteria</taxon>
        <taxon>Caulobacterales</taxon>
        <taxon>Caulobacteraceae</taxon>
        <taxon>Caulobacter</taxon>
    </lineage>
</organism>